<dbReference type="VEuPathDB" id="FungiDB:RhiirFUN_004951"/>
<dbReference type="VEuPathDB" id="FungiDB:RhiirFUN_004952"/>
<gene>
    <name evidence="3" type="ORF">RhiirA1_473144</name>
</gene>
<evidence type="ECO:0000259" key="2">
    <source>
        <dbReference type="Pfam" id="PF24209"/>
    </source>
</evidence>
<keyword evidence="1" id="KW-0175">Coiled coil</keyword>
<protein>
    <recommendedName>
        <fullName evidence="2">DUF7431 domain-containing protein</fullName>
    </recommendedName>
</protein>
<organism evidence="3 4">
    <name type="scientific">Rhizophagus irregularis</name>
    <dbReference type="NCBI Taxonomy" id="588596"/>
    <lineage>
        <taxon>Eukaryota</taxon>
        <taxon>Fungi</taxon>
        <taxon>Fungi incertae sedis</taxon>
        <taxon>Mucoromycota</taxon>
        <taxon>Glomeromycotina</taxon>
        <taxon>Glomeromycetes</taxon>
        <taxon>Glomerales</taxon>
        <taxon>Glomeraceae</taxon>
        <taxon>Rhizophagus</taxon>
    </lineage>
</organism>
<feature type="coiled-coil region" evidence="1">
    <location>
        <begin position="773"/>
        <end position="800"/>
    </location>
</feature>
<reference evidence="3 4" key="1">
    <citation type="submission" date="2017-10" db="EMBL/GenBank/DDBJ databases">
        <title>Extensive intraspecific genome diversity in a model arbuscular mycorrhizal fungus.</title>
        <authorList>
            <person name="Chen E.C.H."/>
            <person name="Morin E."/>
            <person name="Baudet D."/>
            <person name="Noel J."/>
            <person name="Ndikumana S."/>
            <person name="Charron P."/>
            <person name="St-Onge C."/>
            <person name="Giorgi J."/>
            <person name="Grigoriev I.V."/>
            <person name="Roux C."/>
            <person name="Martin F.M."/>
            <person name="Corradi N."/>
        </authorList>
    </citation>
    <scope>NUCLEOTIDE SEQUENCE [LARGE SCALE GENOMIC DNA]</scope>
    <source>
        <strain evidence="3 4">A1</strain>
    </source>
</reference>
<evidence type="ECO:0000313" key="3">
    <source>
        <dbReference type="EMBL" id="PKC57023.1"/>
    </source>
</evidence>
<dbReference type="Proteomes" id="UP000232688">
    <property type="component" value="Unassembled WGS sequence"/>
</dbReference>
<dbReference type="Pfam" id="PF24209">
    <property type="entry name" value="DUF7431"/>
    <property type="match status" value="1"/>
</dbReference>
<dbReference type="VEuPathDB" id="FungiDB:FUN_009924"/>
<evidence type="ECO:0000313" key="4">
    <source>
        <dbReference type="Proteomes" id="UP000232688"/>
    </source>
</evidence>
<name>A0A2N0R139_9GLOM</name>
<proteinExistence type="predicted"/>
<feature type="domain" description="DUF7431" evidence="2">
    <location>
        <begin position="374"/>
        <end position="653"/>
    </location>
</feature>
<dbReference type="AlphaFoldDB" id="A0A2N0R139"/>
<dbReference type="EMBL" id="LLXH01001951">
    <property type="protein sequence ID" value="PKC57023.1"/>
    <property type="molecule type" value="Genomic_DNA"/>
</dbReference>
<dbReference type="InterPro" id="IPR055854">
    <property type="entry name" value="DUF7431"/>
</dbReference>
<dbReference type="VEuPathDB" id="FungiDB:FUN_005295"/>
<reference evidence="3 4" key="2">
    <citation type="submission" date="2017-10" db="EMBL/GenBank/DDBJ databases">
        <title>Genome analyses suggest a sexual origin of heterokaryosis in a supposedly ancient asexual fungus.</title>
        <authorList>
            <person name="Corradi N."/>
            <person name="Sedzielewska K."/>
            <person name="Noel J."/>
            <person name="Charron P."/>
            <person name="Farinelli L."/>
            <person name="Marton T."/>
            <person name="Kruger M."/>
            <person name="Pelin A."/>
            <person name="Brachmann A."/>
            <person name="Corradi N."/>
        </authorList>
    </citation>
    <scope>NUCLEOTIDE SEQUENCE [LARGE SCALE GENOMIC DNA]</scope>
    <source>
        <strain evidence="3 4">A1</strain>
    </source>
</reference>
<evidence type="ECO:0000256" key="1">
    <source>
        <dbReference type="SAM" id="Coils"/>
    </source>
</evidence>
<dbReference type="VEuPathDB" id="FungiDB:RhiirA1_473144"/>
<sequence>MNFNFKNIFSNIKNVIVIVKSIDDPPSQPPKLVCLCLSDNLLTIRKELERNSSINDTLLFSKKYPEINDNYGFAEITFEKEDDFLLDYIIDEVGSEKILYLKKCSKLDWNYFNELRKLDYGRTITSKGIKRANKRAFQMKNCKLTELGAEGCQKGDVKIKSNEELMMRTNLFFSGDINVQNLVELGISIEKLKNEKFNIETDSSYRFTEYGKISLEFSNYLDPTPEFIKVVKEAIKSKNIEDFKQITEEFGQFIPTEVILGGRAYFDVFGISTGYSTKNSNVNAMNANTGGVEVSVASSSNYSKGKSNYFKLQCTKLIGGEQSSLENFDEKTWVKSLKDYKTWDCIEFRGPISIFQILPKDLLEQIIKSIGKRIHYATTEDFNYYLERIERPKKFELNIPSNISKIIQNKAADCNIFATVIDTAESKNDFFTCQVLCPPDGKPSLIIHCIQKKSRKRECKLKINWMIIGFHTNFKFILSDFNTQLNIIKNDFDLLNNQNLMINTNLLDYKYDSFIGDIPCFGIPVLTKLDSSNSSLIIGHHFFNAQEENKIGACTFSYCLKSNRYVNLPNFTFYTLIISAYYHIHNASYIMPFDYSIKNFNKPIINLTNNNTCLSPKFISLYSTKKTNYGPIFLKQKSGQIKIKSIDCNNSNCFICKNNILITTKNNIKCAFFDPDQYKNLDVDSNEAMRCEYISTILHTAVSLLDGLVITLQANIIGEENIGRVDYAIKKIISEMLEEIICITEISEDLTIKQHKIWRLVLLTVDLFSDTAYLEVKAENAKLRQAMEKNEARLAKLEEKKLLRESAIPCRVQDEHSIPQNTSIILRKPKSIQSSGETILEVSSQVLPKETKVSPDYIIVQDFVQDVSSELIDEDDIQIIDGNQELTTDMTISRSVQEIIAKDNVSERQENVRPKVPFEKSHESVPKKLPYVVSELPAEASTPTQKEHAGHHI</sequence>
<comment type="caution">
    <text evidence="3">The sequence shown here is derived from an EMBL/GenBank/DDBJ whole genome shotgun (WGS) entry which is preliminary data.</text>
</comment>
<accession>A0A2N0R139</accession>